<proteinExistence type="predicted"/>
<accession>A0A0D0UJP3</accession>
<keyword evidence="1" id="KW-0175">Coiled coil</keyword>
<feature type="compositionally biased region" description="Low complexity" evidence="2">
    <location>
        <begin position="586"/>
        <end position="597"/>
    </location>
</feature>
<dbReference type="GO" id="GO:0051293">
    <property type="term" value="P:establishment of spindle localization"/>
    <property type="evidence" value="ECO:0007669"/>
    <property type="project" value="TreeGrafter"/>
</dbReference>
<organism evidence="3">
    <name type="scientific">Cryptococcus bacillisporus CA1280</name>
    <dbReference type="NCBI Taxonomy" id="1296109"/>
    <lineage>
        <taxon>Eukaryota</taxon>
        <taxon>Fungi</taxon>
        <taxon>Dikarya</taxon>
        <taxon>Basidiomycota</taxon>
        <taxon>Agaricomycotina</taxon>
        <taxon>Tremellomycetes</taxon>
        <taxon>Tremellales</taxon>
        <taxon>Cryptococcaceae</taxon>
        <taxon>Cryptococcus</taxon>
        <taxon>Cryptococcus gattii species complex</taxon>
    </lineage>
</organism>
<dbReference type="GO" id="GO:0005816">
    <property type="term" value="C:spindle pole body"/>
    <property type="evidence" value="ECO:0007669"/>
    <property type="project" value="TreeGrafter"/>
</dbReference>
<dbReference type="PANTHER" id="PTHR37271:SF1">
    <property type="entry name" value="KARYOGAMY PROTEIN KAR9"/>
    <property type="match status" value="1"/>
</dbReference>
<feature type="compositionally biased region" description="Polar residues" evidence="2">
    <location>
        <begin position="334"/>
        <end position="353"/>
    </location>
</feature>
<feature type="coiled-coil region" evidence="1">
    <location>
        <begin position="138"/>
        <end position="187"/>
    </location>
</feature>
<protein>
    <recommendedName>
        <fullName evidence="4">GAR domain-containing protein</fullName>
    </recommendedName>
</protein>
<evidence type="ECO:0000256" key="2">
    <source>
        <dbReference type="SAM" id="MobiDB-lite"/>
    </source>
</evidence>
<feature type="region of interest" description="Disordered" evidence="2">
    <location>
        <begin position="443"/>
        <end position="597"/>
    </location>
</feature>
<dbReference type="GO" id="GO:0030473">
    <property type="term" value="P:nuclear migration along microtubule"/>
    <property type="evidence" value="ECO:0007669"/>
    <property type="project" value="TreeGrafter"/>
</dbReference>
<dbReference type="AlphaFoldDB" id="A0A0D0UJP3"/>
<feature type="compositionally biased region" description="Low complexity" evidence="2">
    <location>
        <begin position="502"/>
        <end position="513"/>
    </location>
</feature>
<gene>
    <name evidence="3" type="ORF">I312_02247</name>
</gene>
<reference evidence="3" key="1">
    <citation type="submission" date="2015-01" db="EMBL/GenBank/DDBJ databases">
        <title>The Genome Sequence of Cryptococcus gattii CA1280.</title>
        <authorList>
            <consortium name="The Broad Institute Genomics Platform"/>
            <person name="Cuomo C."/>
            <person name="Litvintseva A."/>
            <person name="Chen Y."/>
            <person name="Heitman J."/>
            <person name="Sun S."/>
            <person name="Springer D."/>
            <person name="Dromer F."/>
            <person name="Young S."/>
            <person name="Zeng Q."/>
            <person name="Gargeya S."/>
            <person name="Abouelleil A."/>
            <person name="Alvarado L."/>
            <person name="Chapman S.B."/>
            <person name="Gainer-Dewar J."/>
            <person name="Goldberg J."/>
            <person name="Griggs A."/>
            <person name="Gujja S."/>
            <person name="Hansen M."/>
            <person name="Howarth C."/>
            <person name="Imamovic A."/>
            <person name="Larimer J."/>
            <person name="Murphy C."/>
            <person name="Naylor J."/>
            <person name="Pearson M."/>
            <person name="Priest M."/>
            <person name="Roberts A."/>
            <person name="Saif S."/>
            <person name="Shea T."/>
            <person name="Sykes S."/>
            <person name="Wortman J."/>
            <person name="Nusbaum C."/>
            <person name="Birren B."/>
        </authorList>
    </citation>
    <scope>NUCLEOTIDE SEQUENCE [LARGE SCALE GENOMIC DNA]</scope>
    <source>
        <strain evidence="3">CA1280</strain>
    </source>
</reference>
<dbReference type="GO" id="GO:0043332">
    <property type="term" value="C:mating projection tip"/>
    <property type="evidence" value="ECO:0007669"/>
    <property type="project" value="TreeGrafter"/>
</dbReference>
<dbReference type="OrthoDB" id="5559380at2759"/>
<dbReference type="GO" id="GO:0005938">
    <property type="term" value="C:cell cortex"/>
    <property type="evidence" value="ECO:0007669"/>
    <property type="project" value="TreeGrafter"/>
</dbReference>
<dbReference type="InterPro" id="IPR013889">
    <property type="entry name" value="Karyogamy_KAR9"/>
</dbReference>
<sequence length="719" mass="79816">MPLGPVASPEDTDDQIAQLIQHIDIHYDDDTHEAQSGPHNPTARQDEQQLVNMPISLAENVEERHYIPALPVDAKETSENSQPHAFATRTQGLLQEVNTILDRIFEIEELRHTSQGVTDTKELLVRIEPIIMSISSSLASLKASIDILRQDISNYKGDASFRLSAELEDLEGEYEKADDKQRQLKLEIKENEWLQEFKTSADQADALMEPLEQSLATCQQFLERLRRSRNPIPDKSYFEGQLSAEGFQHIVSDHDSLVMTYMPSTARTMKKLDKDLHERRIDNGAVLRRFSDLSQKWSCIQYQLTELEKQFQAGGRQIGLRGDFSSADMEVLTDETSSAQQSEVDNRQPSCSTDGKIVTHLATPSRVSPISAISFGRSPGKPQAVKLSHTNDSSKVGIRRSLGSQAPATFNSTITAGNLFEKPRWNSSPKAFEVKTPTAGHVHLPAHASHPLSPTPSNTSLTSTSSRVHTRTSSHKTQNIGTAYGLVSPRGEVSGVNHTHNSRSSLPGILSSSNKGQSHLEHARMGLKTPESGIPRSSGTFSALQPRLSSGMSASTTSDRQYPRTTLNGAQVSRPGHSRPPPSSFNPPTSTLRSSSRLSTASYSNFDHSVLTPFRPSHWDELDKDVHRIIVEEGFQNHFTARVDMPLKKGQRMAEGEDWKGEFVFGAGRKPTPVKRIELSGRKPGLEKRVKVMVKEGGRWIELAEVLKDRKDMIELLSP</sequence>
<evidence type="ECO:0000313" key="3">
    <source>
        <dbReference type="EMBL" id="KIR48403.1"/>
    </source>
</evidence>
<feature type="compositionally biased region" description="Low complexity" evidence="2">
    <location>
        <begin position="449"/>
        <end position="467"/>
    </location>
</feature>
<dbReference type="HOGENOM" id="CLU_384021_0_0_1"/>
<dbReference type="EMBL" id="KN847977">
    <property type="protein sequence ID" value="KIR48403.1"/>
    <property type="molecule type" value="Genomic_DNA"/>
</dbReference>
<evidence type="ECO:0008006" key="4">
    <source>
        <dbReference type="Google" id="ProtNLM"/>
    </source>
</evidence>
<dbReference type="PANTHER" id="PTHR37271">
    <property type="entry name" value="KARYOGAMY PROTEIN KAR9"/>
    <property type="match status" value="1"/>
</dbReference>
<feature type="region of interest" description="Disordered" evidence="2">
    <location>
        <begin position="332"/>
        <end position="355"/>
    </location>
</feature>
<name>A0A0D0UJP3_CRYGA</name>
<evidence type="ECO:0000256" key="1">
    <source>
        <dbReference type="SAM" id="Coils"/>
    </source>
</evidence>
<feature type="compositionally biased region" description="Polar residues" evidence="2">
    <location>
        <begin position="535"/>
        <end position="571"/>
    </location>
</feature>